<proteinExistence type="predicted"/>
<comment type="caution">
    <text evidence="2">The sequence shown here is derived from an EMBL/GenBank/DDBJ whole genome shotgun (WGS) entry which is preliminary data.</text>
</comment>
<evidence type="ECO:0008006" key="4">
    <source>
        <dbReference type="Google" id="ProtNLM"/>
    </source>
</evidence>
<evidence type="ECO:0000256" key="1">
    <source>
        <dbReference type="SAM" id="SignalP"/>
    </source>
</evidence>
<keyword evidence="3" id="KW-1185">Reference proteome</keyword>
<keyword evidence="1" id="KW-0732">Signal</keyword>
<accession>A0ABV7DBP9</accession>
<evidence type="ECO:0000313" key="2">
    <source>
        <dbReference type="EMBL" id="MFC3071784.1"/>
    </source>
</evidence>
<organism evidence="2 3">
    <name type="scientific">Shinella pollutisoli</name>
    <dbReference type="NCBI Taxonomy" id="2250594"/>
    <lineage>
        <taxon>Bacteria</taxon>
        <taxon>Pseudomonadati</taxon>
        <taxon>Pseudomonadota</taxon>
        <taxon>Alphaproteobacteria</taxon>
        <taxon>Hyphomicrobiales</taxon>
        <taxon>Rhizobiaceae</taxon>
        <taxon>Shinella</taxon>
    </lineage>
</organism>
<dbReference type="EMBL" id="JBHRSP010000002">
    <property type="protein sequence ID" value="MFC3071784.1"/>
    <property type="molecule type" value="Genomic_DNA"/>
</dbReference>
<sequence>MKPILAAIAALPLAGFAAPAAAGGACGEPAVLETIARDFARHAPVYQGIDATIDAIDGIRLTRAEPRTADISSVERHYCHADIALSDGGRHDLWYLVEHGMGFAGYGLHVEFCVAGLDPWHVYGAACRSLR</sequence>
<reference evidence="3" key="1">
    <citation type="journal article" date="2019" name="Int. J. Syst. Evol. Microbiol.">
        <title>The Global Catalogue of Microorganisms (GCM) 10K type strain sequencing project: providing services to taxonomists for standard genome sequencing and annotation.</title>
        <authorList>
            <consortium name="The Broad Institute Genomics Platform"/>
            <consortium name="The Broad Institute Genome Sequencing Center for Infectious Disease"/>
            <person name="Wu L."/>
            <person name="Ma J."/>
        </authorList>
    </citation>
    <scope>NUCLEOTIDE SEQUENCE [LARGE SCALE GENOMIC DNA]</scope>
    <source>
        <strain evidence="3">KCTC 52677</strain>
    </source>
</reference>
<gene>
    <name evidence="2" type="ORF">ACFOHH_01545</name>
</gene>
<dbReference type="Proteomes" id="UP001595377">
    <property type="component" value="Unassembled WGS sequence"/>
</dbReference>
<evidence type="ECO:0000313" key="3">
    <source>
        <dbReference type="Proteomes" id="UP001595377"/>
    </source>
</evidence>
<dbReference type="PROSITE" id="PS51257">
    <property type="entry name" value="PROKAR_LIPOPROTEIN"/>
    <property type="match status" value="1"/>
</dbReference>
<dbReference type="RefSeq" id="WP_257313785.1">
    <property type="nucleotide sequence ID" value="NZ_JANFDG010000005.1"/>
</dbReference>
<name>A0ABV7DBP9_9HYPH</name>
<feature type="chain" id="PRO_5046044736" description="Cytoplasmic protein" evidence="1">
    <location>
        <begin position="23"/>
        <end position="131"/>
    </location>
</feature>
<feature type="signal peptide" evidence="1">
    <location>
        <begin position="1"/>
        <end position="22"/>
    </location>
</feature>
<protein>
    <recommendedName>
        <fullName evidence="4">Cytoplasmic protein</fullName>
    </recommendedName>
</protein>